<feature type="transmembrane region" description="Helical" evidence="8">
    <location>
        <begin position="606"/>
        <end position="625"/>
    </location>
</feature>
<dbReference type="PANTHER" id="PTHR24186:SF37">
    <property type="entry name" value="PGG DOMAIN-CONTAINING PROTEIN"/>
    <property type="match status" value="1"/>
</dbReference>
<organism evidence="10 11">
    <name type="scientific">Jatropha curcas</name>
    <name type="common">Barbados nut</name>
    <dbReference type="NCBI Taxonomy" id="180498"/>
    <lineage>
        <taxon>Eukaryota</taxon>
        <taxon>Viridiplantae</taxon>
        <taxon>Streptophyta</taxon>
        <taxon>Embryophyta</taxon>
        <taxon>Tracheophyta</taxon>
        <taxon>Spermatophyta</taxon>
        <taxon>Magnoliopsida</taxon>
        <taxon>eudicotyledons</taxon>
        <taxon>Gunneridae</taxon>
        <taxon>Pentapetalae</taxon>
        <taxon>rosids</taxon>
        <taxon>fabids</taxon>
        <taxon>Malpighiales</taxon>
        <taxon>Euphorbiaceae</taxon>
        <taxon>Crotonoideae</taxon>
        <taxon>Jatropheae</taxon>
        <taxon>Jatropha</taxon>
    </lineage>
</organism>
<dbReference type="Pfam" id="PF12796">
    <property type="entry name" value="Ank_2"/>
    <property type="match status" value="2"/>
</dbReference>
<keyword evidence="4 8" id="KW-1133">Transmembrane helix</keyword>
<dbReference type="STRING" id="180498.A0A067L9I7"/>
<feature type="transmembrane region" description="Helical" evidence="8">
    <location>
        <begin position="645"/>
        <end position="667"/>
    </location>
</feature>
<dbReference type="SMART" id="SM00248">
    <property type="entry name" value="ANK"/>
    <property type="match status" value="5"/>
</dbReference>
<feature type="transmembrane region" description="Helical" evidence="8">
    <location>
        <begin position="306"/>
        <end position="326"/>
    </location>
</feature>
<evidence type="ECO:0000313" key="10">
    <source>
        <dbReference type="EMBL" id="KDP40729.1"/>
    </source>
</evidence>
<comment type="subcellular location">
    <subcellularLocation>
        <location evidence="1">Membrane</location>
        <topology evidence="1">Multi-pass membrane protein</topology>
    </subcellularLocation>
</comment>
<dbReference type="GO" id="GO:0005886">
    <property type="term" value="C:plasma membrane"/>
    <property type="evidence" value="ECO:0007669"/>
    <property type="project" value="TreeGrafter"/>
</dbReference>
<sequence>MSASAEGHTQIIKALLLQDKTACLARDEDGRIPLHLAAMRGRVEVIQELVSASSESTFEVLDGDTVFHLCIKYNHLEAFKLLVTSINGDEILIMGNQDGNSILHLAAMLKQLETLRYLLSLPTVKGKANALNGMGLTALDLLDQCPRDFKSLQIQDILIKAGIRRAAELISSNNNLPPEPQQPRATALASTAEMKRSWFEKCMKQLQYNVEETRGALMIVATVIATMTFQAAMNPPGGVRQQDFVDVSGGSACSKSNICEAGTSVLAYAYPDQYIYYITFNSIAFAASLTVIALIVGGFPLKNKFCVWLLAQAINITLSFLLVSYVNGMLIVTPSRYREKMANMDFKVISVYALVILVAGIIELIRWQNSFALAAMRGRVQVIQELINACPESTWKLLEGDTVLHSCVKYNHSEFVNKGNQDGNTILHIASMLKQLETIRYLLAVPSIKAKVNTIKNQAPKKAITPTPSNLPPVKPAATFTVPIKSPSGPKAWFRKFINYMEHQGSNCIEETQGKLNAVATPVAAMTFQAIISPPGGLWQEDYTNRNGNSNCKKYLCLAGTAVYGYTYKSAFELFMIYNSIAFVGSLMVVFLIISGFPLQNKLCTWVLIAVMRTTVHSAADAYVVSMDMVTPDHILRRNHWMHPVWAFSWLGSITVVSLSPVIRFFIWCTRRLRSLRRQKKLLRLEQLKNPDEHLNV</sequence>
<evidence type="ECO:0000313" key="11">
    <source>
        <dbReference type="Proteomes" id="UP000027138"/>
    </source>
</evidence>
<feature type="transmembrane region" description="Helical" evidence="8">
    <location>
        <begin position="346"/>
        <end position="367"/>
    </location>
</feature>
<evidence type="ECO:0000256" key="3">
    <source>
        <dbReference type="ARBA" id="ARBA00022737"/>
    </source>
</evidence>
<reference evidence="10 11" key="1">
    <citation type="journal article" date="2014" name="PLoS ONE">
        <title>Global Analysis of Gene Expression Profiles in Physic Nut (Jatropha curcas L.) Seedlings Exposed to Salt Stress.</title>
        <authorList>
            <person name="Zhang L."/>
            <person name="Zhang C."/>
            <person name="Wu P."/>
            <person name="Chen Y."/>
            <person name="Li M."/>
            <person name="Jiang H."/>
            <person name="Wu G."/>
        </authorList>
    </citation>
    <scope>NUCLEOTIDE SEQUENCE [LARGE SCALE GENOMIC DNA]</scope>
    <source>
        <strain evidence="11">cv. GZQX0401</strain>
        <tissue evidence="10">Young leaves</tissue>
    </source>
</reference>
<evidence type="ECO:0000256" key="6">
    <source>
        <dbReference type="ARBA" id="ARBA00023136"/>
    </source>
</evidence>
<dbReference type="InterPro" id="IPR002110">
    <property type="entry name" value="Ankyrin_rpt"/>
</dbReference>
<keyword evidence="3" id="KW-0677">Repeat</keyword>
<protein>
    <recommendedName>
        <fullName evidence="9">PGG domain-containing protein</fullName>
    </recommendedName>
</protein>
<feature type="transmembrane region" description="Helical" evidence="8">
    <location>
        <begin position="274"/>
        <end position="299"/>
    </location>
</feature>
<feature type="domain" description="PGG" evidence="9">
    <location>
        <begin position="510"/>
        <end position="626"/>
    </location>
</feature>
<feature type="repeat" description="ANK" evidence="7">
    <location>
        <begin position="29"/>
        <end position="55"/>
    </location>
</feature>
<dbReference type="PROSITE" id="PS50297">
    <property type="entry name" value="ANK_REP_REGION"/>
    <property type="match status" value="1"/>
</dbReference>
<dbReference type="PROSITE" id="PS50088">
    <property type="entry name" value="ANK_REPEAT"/>
    <property type="match status" value="1"/>
</dbReference>
<dbReference type="OrthoDB" id="1585477at2759"/>
<evidence type="ECO:0000256" key="4">
    <source>
        <dbReference type="ARBA" id="ARBA00022989"/>
    </source>
</evidence>
<evidence type="ECO:0000256" key="2">
    <source>
        <dbReference type="ARBA" id="ARBA00022692"/>
    </source>
</evidence>
<name>A0A067L9I7_JATCU</name>
<dbReference type="Pfam" id="PF13962">
    <property type="entry name" value="PGG"/>
    <property type="match status" value="2"/>
</dbReference>
<feature type="transmembrane region" description="Helical" evidence="8">
    <location>
        <begin position="577"/>
        <end position="599"/>
    </location>
</feature>
<dbReference type="AlphaFoldDB" id="A0A067L9I7"/>
<evidence type="ECO:0000256" key="5">
    <source>
        <dbReference type="ARBA" id="ARBA00023043"/>
    </source>
</evidence>
<evidence type="ECO:0000256" key="7">
    <source>
        <dbReference type="PROSITE-ProRule" id="PRU00023"/>
    </source>
</evidence>
<dbReference type="PANTHER" id="PTHR24186">
    <property type="entry name" value="PROTEIN PHOSPHATASE 1 REGULATORY SUBUNIT"/>
    <property type="match status" value="1"/>
</dbReference>
<evidence type="ECO:0000256" key="1">
    <source>
        <dbReference type="ARBA" id="ARBA00004141"/>
    </source>
</evidence>
<keyword evidence="5 7" id="KW-0040">ANK repeat</keyword>
<keyword evidence="2 8" id="KW-0812">Transmembrane</keyword>
<dbReference type="SUPFAM" id="SSF48403">
    <property type="entry name" value="Ankyrin repeat"/>
    <property type="match status" value="2"/>
</dbReference>
<dbReference type="InterPro" id="IPR036770">
    <property type="entry name" value="Ankyrin_rpt-contain_sf"/>
</dbReference>
<proteinExistence type="predicted"/>
<evidence type="ECO:0000256" key="8">
    <source>
        <dbReference type="SAM" id="Phobius"/>
    </source>
</evidence>
<feature type="domain" description="PGG" evidence="9">
    <location>
        <begin position="209"/>
        <end position="331"/>
    </location>
</feature>
<dbReference type="InterPro" id="IPR026961">
    <property type="entry name" value="PGG_dom"/>
</dbReference>
<gene>
    <name evidence="10" type="ORF">JCGZ_24728</name>
</gene>
<keyword evidence="11" id="KW-1185">Reference proteome</keyword>
<keyword evidence="6 8" id="KW-0472">Membrane</keyword>
<evidence type="ECO:0000259" key="9">
    <source>
        <dbReference type="Pfam" id="PF13962"/>
    </source>
</evidence>
<accession>A0A067L9I7</accession>
<dbReference type="Gene3D" id="1.25.40.20">
    <property type="entry name" value="Ankyrin repeat-containing domain"/>
    <property type="match status" value="2"/>
</dbReference>
<dbReference type="Proteomes" id="UP000027138">
    <property type="component" value="Unassembled WGS sequence"/>
</dbReference>
<dbReference type="EMBL" id="KK914327">
    <property type="protein sequence ID" value="KDP40729.1"/>
    <property type="molecule type" value="Genomic_DNA"/>
</dbReference>
<dbReference type="Pfam" id="PF00023">
    <property type="entry name" value="Ank"/>
    <property type="match status" value="1"/>
</dbReference>